<evidence type="ECO:0000256" key="5">
    <source>
        <dbReference type="SAM" id="SignalP"/>
    </source>
</evidence>
<evidence type="ECO:0000256" key="3">
    <source>
        <dbReference type="ARBA" id="ARBA00022729"/>
    </source>
</evidence>
<protein>
    <submittedName>
        <fullName evidence="7">Arginine ABC transporter substrate-binding protein</fullName>
    </submittedName>
</protein>
<accession>A0A0W0YN98</accession>
<dbReference type="RefSeq" id="WP_027272516.1">
    <property type="nucleotide sequence ID" value="NZ_CAAAJE010000002.1"/>
</dbReference>
<dbReference type="AlphaFoldDB" id="A0A0W0YN98"/>
<reference evidence="7 8" key="1">
    <citation type="submission" date="2015-11" db="EMBL/GenBank/DDBJ databases">
        <title>Genomic analysis of 38 Legionella species identifies large and diverse effector repertoires.</title>
        <authorList>
            <person name="Burstein D."/>
            <person name="Amaro F."/>
            <person name="Zusman T."/>
            <person name="Lifshitz Z."/>
            <person name="Cohen O."/>
            <person name="Gilbert J.A."/>
            <person name="Pupko T."/>
            <person name="Shuman H.A."/>
            <person name="Segal G."/>
        </authorList>
    </citation>
    <scope>NUCLEOTIDE SEQUENCE [LARGE SCALE GENOMIC DNA]</scope>
    <source>
        <strain evidence="7 8">Mt.St.Helens-4</strain>
    </source>
</reference>
<sequence>MKHFFCILLLFFTIQFPVKAAVIIGTPIYDPPYAVNDKMVGVTGLDIDVMNIICSRLKWDCHYVSMHYYDLFGALDSGKIDFALGALVITPDREGKYLFTLPYMISEGGFLLKIDNPINSINELENKRIGVLQGREYLNYLSQNELNKYTVIGYKRPVDLVNALYNNEIDALFGNYLTVLYLHSQYPEYSKVLKSHFKVGNGLGIATLPANKAKVAQINTIILQFWSDGTFNKLYKYNFQFISY</sequence>
<dbReference type="Proteomes" id="UP000054621">
    <property type="component" value="Unassembled WGS sequence"/>
</dbReference>
<gene>
    <name evidence="7" type="ORF">Lsai_0948</name>
</gene>
<dbReference type="SMART" id="SM00062">
    <property type="entry name" value="PBPb"/>
    <property type="match status" value="1"/>
</dbReference>
<comment type="subcellular location">
    <subcellularLocation>
        <location evidence="1">Cell envelope</location>
    </subcellularLocation>
</comment>
<dbReference type="PANTHER" id="PTHR35936:SF19">
    <property type="entry name" value="AMINO-ACID-BINDING PROTEIN YXEM-RELATED"/>
    <property type="match status" value="1"/>
</dbReference>
<dbReference type="GO" id="GO:0030313">
    <property type="term" value="C:cell envelope"/>
    <property type="evidence" value="ECO:0007669"/>
    <property type="project" value="UniProtKB-SubCell"/>
</dbReference>
<evidence type="ECO:0000313" key="8">
    <source>
        <dbReference type="Proteomes" id="UP000054621"/>
    </source>
</evidence>
<evidence type="ECO:0000259" key="6">
    <source>
        <dbReference type="SMART" id="SM00062"/>
    </source>
</evidence>
<dbReference type="Pfam" id="PF00497">
    <property type="entry name" value="SBP_bac_3"/>
    <property type="match status" value="1"/>
</dbReference>
<dbReference type="SUPFAM" id="SSF53850">
    <property type="entry name" value="Periplasmic binding protein-like II"/>
    <property type="match status" value="1"/>
</dbReference>
<comment type="caution">
    <text evidence="7">The sequence shown here is derived from an EMBL/GenBank/DDBJ whole genome shotgun (WGS) entry which is preliminary data.</text>
</comment>
<dbReference type="STRING" id="28087.Lsai_0948"/>
<dbReference type="OrthoDB" id="9768183at2"/>
<evidence type="ECO:0000256" key="2">
    <source>
        <dbReference type="ARBA" id="ARBA00010333"/>
    </source>
</evidence>
<dbReference type="CDD" id="cd13622">
    <property type="entry name" value="PBP2_Arg_3"/>
    <property type="match status" value="1"/>
</dbReference>
<dbReference type="InterPro" id="IPR001638">
    <property type="entry name" value="Solute-binding_3/MltF_N"/>
</dbReference>
<dbReference type="eggNOG" id="COG0834">
    <property type="taxonomic scope" value="Bacteria"/>
</dbReference>
<dbReference type="PATRIC" id="fig|28087.4.peg.1012"/>
<name>A0A0W0YN98_9GAMM</name>
<feature type="chain" id="PRO_5006917801" evidence="5">
    <location>
        <begin position="21"/>
        <end position="244"/>
    </location>
</feature>
<dbReference type="PROSITE" id="PS01039">
    <property type="entry name" value="SBP_BACTERIAL_3"/>
    <property type="match status" value="1"/>
</dbReference>
<dbReference type="InterPro" id="IPR018313">
    <property type="entry name" value="SBP_3_CS"/>
</dbReference>
<dbReference type="EMBL" id="LNYV01000013">
    <property type="protein sequence ID" value="KTD58341.1"/>
    <property type="molecule type" value="Genomic_DNA"/>
</dbReference>
<evidence type="ECO:0000313" key="7">
    <source>
        <dbReference type="EMBL" id="KTD58341.1"/>
    </source>
</evidence>
<dbReference type="Gene3D" id="3.40.190.10">
    <property type="entry name" value="Periplasmic binding protein-like II"/>
    <property type="match status" value="2"/>
</dbReference>
<feature type="domain" description="Solute-binding protein family 3/N-terminal" evidence="6">
    <location>
        <begin position="21"/>
        <end position="242"/>
    </location>
</feature>
<proteinExistence type="inferred from homology"/>
<comment type="similarity">
    <text evidence="2 4">Belongs to the bacterial solute-binding protein 3 family.</text>
</comment>
<evidence type="ECO:0000256" key="1">
    <source>
        <dbReference type="ARBA" id="ARBA00004196"/>
    </source>
</evidence>
<organism evidence="7 8">
    <name type="scientific">Legionella sainthelensi</name>
    <dbReference type="NCBI Taxonomy" id="28087"/>
    <lineage>
        <taxon>Bacteria</taxon>
        <taxon>Pseudomonadati</taxon>
        <taxon>Pseudomonadota</taxon>
        <taxon>Gammaproteobacteria</taxon>
        <taxon>Legionellales</taxon>
        <taxon>Legionellaceae</taxon>
        <taxon>Legionella</taxon>
    </lineage>
</organism>
<feature type="signal peptide" evidence="5">
    <location>
        <begin position="1"/>
        <end position="20"/>
    </location>
</feature>
<dbReference type="PANTHER" id="PTHR35936">
    <property type="entry name" value="MEMBRANE-BOUND LYTIC MUREIN TRANSGLYCOSYLASE F"/>
    <property type="match status" value="1"/>
</dbReference>
<keyword evidence="3 5" id="KW-0732">Signal</keyword>
<evidence type="ECO:0000256" key="4">
    <source>
        <dbReference type="RuleBase" id="RU003744"/>
    </source>
</evidence>